<evidence type="ECO:0000313" key="2">
    <source>
        <dbReference type="EMBL" id="EEE68047.1"/>
    </source>
</evidence>
<sequence>MSNKRMRPTVLEASTYDFISSLPDESLQHILCFMTTREAIQTCVLSTRWRHIWKSVQCLEIKASEFTSKMGFVNFMDNLVLRRGCVPLDSLRIFSSTSLKNLTFISHSPDNGDSVHDDYKDLVIDTPSLVSLHLECLPFLAPCLVNVSSVAKAYIRLDDMSFPCFDTKYNILSGLSNVTKLKLLNEEYDDEDEDEDDSFRSRQNEVLKRDLRRCQSFNNLKKLSVDDCSCHQIEGLAWEQWMSYPQEETPDLSFSCERLKKVKIICVQDDKRVPAIVNAILANANSLPEIVIKPYKRFD</sequence>
<protein>
    <recommendedName>
        <fullName evidence="1">F-box domain-containing protein</fullName>
    </recommendedName>
</protein>
<dbReference type="InterPro" id="IPR053781">
    <property type="entry name" value="F-box_AtFBL13-like"/>
</dbReference>
<gene>
    <name evidence="2" type="ORF">OsJ_26044</name>
</gene>
<organism evidence="2">
    <name type="scientific">Oryza sativa subsp. japonica</name>
    <name type="common">Rice</name>
    <dbReference type="NCBI Taxonomy" id="39947"/>
    <lineage>
        <taxon>Eukaryota</taxon>
        <taxon>Viridiplantae</taxon>
        <taxon>Streptophyta</taxon>
        <taxon>Embryophyta</taxon>
        <taxon>Tracheophyta</taxon>
        <taxon>Spermatophyta</taxon>
        <taxon>Magnoliopsida</taxon>
        <taxon>Liliopsida</taxon>
        <taxon>Poales</taxon>
        <taxon>Poaceae</taxon>
        <taxon>BOP clade</taxon>
        <taxon>Oryzoideae</taxon>
        <taxon>Oryzeae</taxon>
        <taxon>Oryzinae</taxon>
        <taxon>Oryza</taxon>
        <taxon>Oryza sativa</taxon>
    </lineage>
</organism>
<proteinExistence type="predicted"/>
<accession>B9FZ30</accession>
<dbReference type="InterPro" id="IPR053197">
    <property type="entry name" value="F-box_SCFL_complex_component"/>
</dbReference>
<dbReference type="Gene3D" id="1.20.1280.50">
    <property type="match status" value="1"/>
</dbReference>
<dbReference type="Pfam" id="PF00646">
    <property type="entry name" value="F-box"/>
    <property type="match status" value="1"/>
</dbReference>
<dbReference type="CDD" id="cd22160">
    <property type="entry name" value="F-box_AtFBL13-like"/>
    <property type="match status" value="1"/>
</dbReference>
<dbReference type="InterPro" id="IPR001810">
    <property type="entry name" value="F-box_dom"/>
</dbReference>
<feature type="domain" description="F-box" evidence="1">
    <location>
        <begin position="19"/>
        <end position="57"/>
    </location>
</feature>
<dbReference type="PANTHER" id="PTHR34223">
    <property type="entry name" value="OS11G0201299 PROTEIN"/>
    <property type="match status" value="1"/>
</dbReference>
<dbReference type="SUPFAM" id="SSF81383">
    <property type="entry name" value="F-box domain"/>
    <property type="match status" value="1"/>
</dbReference>
<name>B9FZ30_ORYSJ</name>
<reference evidence="2" key="2">
    <citation type="submission" date="2008-12" db="EMBL/GenBank/DDBJ databases">
        <title>Improved gene annotation of the rice (Oryza sativa) genomes.</title>
        <authorList>
            <person name="Wang J."/>
            <person name="Li R."/>
            <person name="Fan W."/>
            <person name="Huang Q."/>
            <person name="Zhang J."/>
            <person name="Zhou Y."/>
            <person name="Hu Y."/>
            <person name="Zi S."/>
            <person name="Li J."/>
            <person name="Ni P."/>
            <person name="Zheng H."/>
            <person name="Zhang Y."/>
            <person name="Zhao M."/>
            <person name="Hao Q."/>
            <person name="McDermott J."/>
            <person name="Samudrala R."/>
            <person name="Kristiansen K."/>
            <person name="Wong G.K.-S."/>
        </authorList>
    </citation>
    <scope>NUCLEOTIDE SEQUENCE</scope>
</reference>
<dbReference type="EMBL" id="CM000145">
    <property type="protein sequence ID" value="EEE68047.1"/>
    <property type="molecule type" value="Genomic_DNA"/>
</dbReference>
<reference evidence="2" key="1">
    <citation type="journal article" date="2005" name="PLoS Biol.">
        <title>The genomes of Oryza sativa: a history of duplications.</title>
        <authorList>
            <person name="Yu J."/>
            <person name="Wang J."/>
            <person name="Lin W."/>
            <person name="Li S."/>
            <person name="Li H."/>
            <person name="Zhou J."/>
            <person name="Ni P."/>
            <person name="Dong W."/>
            <person name="Hu S."/>
            <person name="Zeng C."/>
            <person name="Zhang J."/>
            <person name="Zhang Y."/>
            <person name="Li R."/>
            <person name="Xu Z."/>
            <person name="Li S."/>
            <person name="Li X."/>
            <person name="Zheng H."/>
            <person name="Cong L."/>
            <person name="Lin L."/>
            <person name="Yin J."/>
            <person name="Geng J."/>
            <person name="Li G."/>
            <person name="Shi J."/>
            <person name="Liu J."/>
            <person name="Lv H."/>
            <person name="Li J."/>
            <person name="Wang J."/>
            <person name="Deng Y."/>
            <person name="Ran L."/>
            <person name="Shi X."/>
            <person name="Wang X."/>
            <person name="Wu Q."/>
            <person name="Li C."/>
            <person name="Ren X."/>
            <person name="Wang J."/>
            <person name="Wang X."/>
            <person name="Li D."/>
            <person name="Liu D."/>
            <person name="Zhang X."/>
            <person name="Ji Z."/>
            <person name="Zhao W."/>
            <person name="Sun Y."/>
            <person name="Zhang Z."/>
            <person name="Bao J."/>
            <person name="Han Y."/>
            <person name="Dong L."/>
            <person name="Ji J."/>
            <person name="Chen P."/>
            <person name="Wu S."/>
            <person name="Liu J."/>
            <person name="Xiao Y."/>
            <person name="Bu D."/>
            <person name="Tan J."/>
            <person name="Yang L."/>
            <person name="Ye C."/>
            <person name="Zhang J."/>
            <person name="Xu J."/>
            <person name="Zhou Y."/>
            <person name="Yu Y."/>
            <person name="Zhang B."/>
            <person name="Zhuang S."/>
            <person name="Wei H."/>
            <person name="Liu B."/>
            <person name="Lei M."/>
            <person name="Yu H."/>
            <person name="Li Y."/>
            <person name="Xu H."/>
            <person name="Wei S."/>
            <person name="He X."/>
            <person name="Fang L."/>
            <person name="Zhang Z."/>
            <person name="Zhang Y."/>
            <person name="Huang X."/>
            <person name="Su Z."/>
            <person name="Tong W."/>
            <person name="Li J."/>
            <person name="Tong Z."/>
            <person name="Li S."/>
            <person name="Ye J."/>
            <person name="Wang L."/>
            <person name="Fang L."/>
            <person name="Lei T."/>
            <person name="Chen C."/>
            <person name="Chen H."/>
            <person name="Xu Z."/>
            <person name="Li H."/>
            <person name="Huang H."/>
            <person name="Zhang F."/>
            <person name="Xu H."/>
            <person name="Li N."/>
            <person name="Zhao C."/>
            <person name="Li S."/>
            <person name="Dong L."/>
            <person name="Huang Y."/>
            <person name="Li L."/>
            <person name="Xi Y."/>
            <person name="Qi Q."/>
            <person name="Li W."/>
            <person name="Zhang B."/>
            <person name="Hu W."/>
            <person name="Zhang Y."/>
            <person name="Tian X."/>
            <person name="Jiao Y."/>
            <person name="Liang X."/>
            <person name="Jin J."/>
            <person name="Gao L."/>
            <person name="Zheng W."/>
            <person name="Hao B."/>
            <person name="Liu S."/>
            <person name="Wang W."/>
            <person name="Yuan L."/>
            <person name="Cao M."/>
            <person name="McDermott J."/>
            <person name="Samudrala R."/>
            <person name="Wang J."/>
            <person name="Wong G.K."/>
            <person name="Yang H."/>
        </authorList>
    </citation>
    <scope>NUCLEOTIDE SEQUENCE [LARGE SCALE GENOMIC DNA]</scope>
</reference>
<dbReference type="Proteomes" id="UP000007752">
    <property type="component" value="Chromosome 8"/>
</dbReference>
<dbReference type="AlphaFoldDB" id="B9FZ30"/>
<dbReference type="InterPro" id="IPR036047">
    <property type="entry name" value="F-box-like_dom_sf"/>
</dbReference>
<dbReference type="PANTHER" id="PTHR34223:SF36">
    <property type="entry name" value="F-BOX DOMAIN-CONTAINING PROTEIN"/>
    <property type="match status" value="1"/>
</dbReference>
<evidence type="ECO:0000259" key="1">
    <source>
        <dbReference type="Pfam" id="PF00646"/>
    </source>
</evidence>